<dbReference type="InterPro" id="IPR014752">
    <property type="entry name" value="Arrestin-like_C"/>
</dbReference>
<reference evidence="2 3" key="1">
    <citation type="journal article" date="2011" name="Science">
        <title>Comparative functional genomics of the fission yeasts.</title>
        <authorList>
            <person name="Rhind N."/>
            <person name="Chen Z."/>
            <person name="Yassour M."/>
            <person name="Thompson D.A."/>
            <person name="Haas B.J."/>
            <person name="Habib N."/>
            <person name="Wapinski I."/>
            <person name="Roy S."/>
            <person name="Lin M.F."/>
            <person name="Heiman D.I."/>
            <person name="Young S.K."/>
            <person name="Furuya K."/>
            <person name="Guo Y."/>
            <person name="Pidoux A."/>
            <person name="Chen H.M."/>
            <person name="Robbertse B."/>
            <person name="Goldberg J.M."/>
            <person name="Aoki K."/>
            <person name="Bayne E.H."/>
            <person name="Berlin A.M."/>
            <person name="Desjardins C.A."/>
            <person name="Dobbs E."/>
            <person name="Dukaj L."/>
            <person name="Fan L."/>
            <person name="FitzGerald M.G."/>
            <person name="French C."/>
            <person name="Gujja S."/>
            <person name="Hansen K."/>
            <person name="Keifenheim D."/>
            <person name="Levin J.Z."/>
            <person name="Mosher R.A."/>
            <person name="Mueller C.A."/>
            <person name="Pfiffner J."/>
            <person name="Priest M."/>
            <person name="Russ C."/>
            <person name="Smialowska A."/>
            <person name="Swoboda P."/>
            <person name="Sykes S.M."/>
            <person name="Vaughn M."/>
            <person name="Vengrova S."/>
            <person name="Yoder R."/>
            <person name="Zeng Q."/>
            <person name="Allshire R."/>
            <person name="Baulcombe D."/>
            <person name="Birren B.W."/>
            <person name="Brown W."/>
            <person name="Ekwall K."/>
            <person name="Kellis M."/>
            <person name="Leatherwood J."/>
            <person name="Levin H."/>
            <person name="Margalit H."/>
            <person name="Martienssen R."/>
            <person name="Nieduszynski C.A."/>
            <person name="Spatafora J.W."/>
            <person name="Friedman N."/>
            <person name="Dalgaard J.Z."/>
            <person name="Baumann P."/>
            <person name="Niki H."/>
            <person name="Regev A."/>
            <person name="Nusbaum C."/>
        </authorList>
    </citation>
    <scope>NUCLEOTIDE SEQUENCE [LARGE SCALE GENOMIC DNA]</scope>
    <source>
        <strain evidence="3">OY26 / ATCC MYA-4695 / CBS 11777 / NBRC 106824 / NRRL Y48691</strain>
    </source>
</reference>
<dbReference type="SUPFAM" id="SSF81296">
    <property type="entry name" value="E set domains"/>
    <property type="match status" value="1"/>
</dbReference>
<dbReference type="Proteomes" id="UP000015464">
    <property type="component" value="Unassembled WGS sequence"/>
</dbReference>
<evidence type="ECO:0000259" key="1">
    <source>
        <dbReference type="Pfam" id="PF02752"/>
    </source>
</evidence>
<gene>
    <name evidence="2" type="ORF">SPOG_00085</name>
</gene>
<proteinExistence type="predicted"/>
<dbReference type="OMA" id="RECQEIN"/>
<dbReference type="AlphaFoldDB" id="S9W0T5"/>
<evidence type="ECO:0000313" key="2">
    <source>
        <dbReference type="EMBL" id="EPY51660.1"/>
    </source>
</evidence>
<dbReference type="OrthoDB" id="298939at2759"/>
<dbReference type="HOGENOM" id="CLU_639611_0_0_1"/>
<dbReference type="InterPro" id="IPR014756">
    <property type="entry name" value="Ig_E-set"/>
</dbReference>
<dbReference type="InterPro" id="IPR011022">
    <property type="entry name" value="Arrestin_C-like"/>
</dbReference>
<name>S9W0T5_SCHCR</name>
<evidence type="ECO:0000313" key="3">
    <source>
        <dbReference type="Proteomes" id="UP000015464"/>
    </source>
</evidence>
<sequence length="432" mass="49339">MKIIKRNNQLFHRKNETIITCSTANYAAKEVIYDLTSSSKLKSSEVVLTFEFDSPIFFQESELNGLIHLAVKPKERPIGLIRIETQILGISQCKQGHPTVFYCTGKNIMDRKFTVPNELAEHSRNTTGDYLIDIQHTQGIPVAFQMELYGQVGPGRQSTPQFNINYYIFANAIYQYGDKVKKVRECQEINVLPRVLSSTFLLSPPLMCVSKPRTKLGLCKHNTANGITVRLPRSEWLGGERINANIKVENYGDYEIKYVNLSLFKRITIFRGPLGKRYQPDALSRAKKRNSIRKETWICVQKEVINERRKNNYYNWKGIDTLGTHTMECQIRIPDREATINVGSDFQVEYILQISIGSRLRTFNCVKMPLQILPAYALPMEREASFVDAALYDSGDNSIVLSPNSSRGFHRMSYEAHPTAEHVSANSYVFLG</sequence>
<dbReference type="Pfam" id="PF02752">
    <property type="entry name" value="Arrestin_C"/>
    <property type="match status" value="1"/>
</dbReference>
<dbReference type="STRING" id="653667.S9W0T5"/>
<dbReference type="Gene3D" id="2.60.40.640">
    <property type="match status" value="1"/>
</dbReference>
<organism evidence="2 3">
    <name type="scientific">Schizosaccharomyces cryophilus (strain OY26 / ATCC MYA-4695 / CBS 11777 / NBRC 106824 / NRRL Y48691)</name>
    <name type="common">Fission yeast</name>
    <dbReference type="NCBI Taxonomy" id="653667"/>
    <lineage>
        <taxon>Eukaryota</taxon>
        <taxon>Fungi</taxon>
        <taxon>Dikarya</taxon>
        <taxon>Ascomycota</taxon>
        <taxon>Taphrinomycotina</taxon>
        <taxon>Schizosaccharomycetes</taxon>
        <taxon>Schizosaccharomycetales</taxon>
        <taxon>Schizosaccharomycetaceae</taxon>
        <taxon>Schizosaccharomyces</taxon>
    </lineage>
</organism>
<dbReference type="GeneID" id="25034417"/>
<dbReference type="eggNOG" id="ENOG502RWPB">
    <property type="taxonomic scope" value="Eukaryota"/>
</dbReference>
<protein>
    <submittedName>
        <fullName evidence="2">Arrestin</fullName>
    </submittedName>
</protein>
<dbReference type="EMBL" id="KE546990">
    <property type="protein sequence ID" value="EPY51660.1"/>
    <property type="molecule type" value="Genomic_DNA"/>
</dbReference>
<keyword evidence="3" id="KW-1185">Reference proteome</keyword>
<feature type="domain" description="Arrestin C-terminal-like" evidence="1">
    <location>
        <begin position="227"/>
        <end position="372"/>
    </location>
</feature>
<dbReference type="RefSeq" id="XP_013023046.1">
    <property type="nucleotide sequence ID" value="XM_013167592.1"/>
</dbReference>
<accession>S9W0T5</accession>